<dbReference type="GO" id="GO:0003700">
    <property type="term" value="F:DNA-binding transcription factor activity"/>
    <property type="evidence" value="ECO:0007669"/>
    <property type="project" value="InterPro"/>
</dbReference>
<organism evidence="5 6">
    <name type="scientific">Corallococcus coralloides</name>
    <name type="common">Myxococcus coralloides</name>
    <dbReference type="NCBI Taxonomy" id="184914"/>
    <lineage>
        <taxon>Bacteria</taxon>
        <taxon>Pseudomonadati</taxon>
        <taxon>Myxococcota</taxon>
        <taxon>Myxococcia</taxon>
        <taxon>Myxococcales</taxon>
        <taxon>Cystobacterineae</taxon>
        <taxon>Myxococcaceae</taxon>
        <taxon>Corallococcus</taxon>
    </lineage>
</organism>
<dbReference type="InterPro" id="IPR020449">
    <property type="entry name" value="Tscrpt_reg_AraC-type_HTH"/>
</dbReference>
<keyword evidence="2" id="KW-0238">DNA-binding</keyword>
<keyword evidence="3" id="KW-0804">Transcription</keyword>
<dbReference type="Pfam" id="PF12852">
    <property type="entry name" value="Cupin_6"/>
    <property type="match status" value="1"/>
</dbReference>
<dbReference type="PANTHER" id="PTHR46796">
    <property type="entry name" value="HTH-TYPE TRANSCRIPTIONAL ACTIVATOR RHAS-RELATED"/>
    <property type="match status" value="1"/>
</dbReference>
<dbReference type="PRINTS" id="PR00032">
    <property type="entry name" value="HTHARAC"/>
</dbReference>
<evidence type="ECO:0000313" key="5">
    <source>
        <dbReference type="EMBL" id="QAT84911.1"/>
    </source>
</evidence>
<gene>
    <name evidence="5" type="primary">ykgD2</name>
    <name evidence="5" type="ORF">EJ065_3348</name>
</gene>
<protein>
    <submittedName>
        <fullName evidence="5">Putative AraC-like transcription regulator</fullName>
    </submittedName>
</protein>
<keyword evidence="1" id="KW-0805">Transcription regulation</keyword>
<dbReference type="PANTHER" id="PTHR46796:SF13">
    <property type="entry name" value="HTH-TYPE TRANSCRIPTIONAL ACTIVATOR RHAS"/>
    <property type="match status" value="1"/>
</dbReference>
<dbReference type="InterPro" id="IPR009057">
    <property type="entry name" value="Homeodomain-like_sf"/>
</dbReference>
<reference evidence="5 6" key="1">
    <citation type="submission" date="2018-12" db="EMBL/GenBank/DDBJ databases">
        <title>Complete Genome Sequence of the Corallopyronin A producing Myxobacterium Corallococcus coralloides B035.</title>
        <authorList>
            <person name="Bouhired S.M."/>
            <person name="Rupp O."/>
            <person name="Blom J."/>
            <person name="Schaeberle T.F."/>
            <person name="Kehraus S."/>
            <person name="Schiefer A."/>
            <person name="Pfarr K."/>
            <person name="Goesmann A."/>
            <person name="Hoerauf A."/>
            <person name="Koenig G.M."/>
        </authorList>
    </citation>
    <scope>NUCLEOTIDE SEQUENCE [LARGE SCALE GENOMIC DNA]</scope>
    <source>
        <strain evidence="5 6">B035</strain>
    </source>
</reference>
<dbReference type="InterPro" id="IPR050204">
    <property type="entry name" value="AraC_XylS_family_regulators"/>
</dbReference>
<accession>A0A410RSX0</accession>
<evidence type="ECO:0000313" key="6">
    <source>
        <dbReference type="Proteomes" id="UP000288758"/>
    </source>
</evidence>
<feature type="domain" description="HTH araC/xylS-type" evidence="4">
    <location>
        <begin position="55"/>
        <end position="153"/>
    </location>
</feature>
<dbReference type="AlphaFoldDB" id="A0A410RSX0"/>
<name>A0A410RSX0_CORCK</name>
<dbReference type="Gene3D" id="1.10.10.60">
    <property type="entry name" value="Homeodomain-like"/>
    <property type="match status" value="2"/>
</dbReference>
<evidence type="ECO:0000256" key="3">
    <source>
        <dbReference type="ARBA" id="ARBA00023163"/>
    </source>
</evidence>
<evidence type="ECO:0000259" key="4">
    <source>
        <dbReference type="PROSITE" id="PS01124"/>
    </source>
</evidence>
<dbReference type="InterPro" id="IPR032783">
    <property type="entry name" value="AraC_lig"/>
</dbReference>
<dbReference type="SUPFAM" id="SSF46689">
    <property type="entry name" value="Homeodomain-like"/>
    <property type="match status" value="2"/>
</dbReference>
<sequence>MSLLEREYARGERGASVIVSRLLDILLVQVLRAWADAQPPGGAGWLGALGDPTLASALGWMHAEPGHSWTVSELARRSGTSRATLARRFASEVGVAPHEYLTRLRMQEAAHALREGQDGLAAIAGRVGYESEFAFNRAFRREMGVPPGEYRRKAREG</sequence>
<dbReference type="GO" id="GO:0043565">
    <property type="term" value="F:sequence-specific DNA binding"/>
    <property type="evidence" value="ECO:0007669"/>
    <property type="project" value="InterPro"/>
</dbReference>
<dbReference type="Pfam" id="PF12833">
    <property type="entry name" value="HTH_18"/>
    <property type="match status" value="1"/>
</dbReference>
<dbReference type="Proteomes" id="UP000288758">
    <property type="component" value="Chromosome"/>
</dbReference>
<dbReference type="EMBL" id="CP034669">
    <property type="protein sequence ID" value="QAT84911.1"/>
    <property type="molecule type" value="Genomic_DNA"/>
</dbReference>
<dbReference type="PROSITE" id="PS01124">
    <property type="entry name" value="HTH_ARAC_FAMILY_2"/>
    <property type="match status" value="1"/>
</dbReference>
<proteinExistence type="predicted"/>
<dbReference type="SMART" id="SM00342">
    <property type="entry name" value="HTH_ARAC"/>
    <property type="match status" value="1"/>
</dbReference>
<dbReference type="InterPro" id="IPR018060">
    <property type="entry name" value="HTH_AraC"/>
</dbReference>
<evidence type="ECO:0000256" key="2">
    <source>
        <dbReference type="ARBA" id="ARBA00023125"/>
    </source>
</evidence>
<evidence type="ECO:0000256" key="1">
    <source>
        <dbReference type="ARBA" id="ARBA00023015"/>
    </source>
</evidence>